<reference evidence="4" key="1">
    <citation type="submission" date="2020-09" db="EMBL/GenBank/DDBJ databases">
        <title>Rhizobia associated with sainfoin plants.</title>
        <authorList>
            <person name="Asharfi S."/>
            <person name="Kuzmanovic N."/>
            <person name="Bunk B."/>
            <person name="Sproeer C."/>
            <person name="Becker M."/>
            <person name="Thuenen T."/>
        </authorList>
    </citation>
    <scope>NUCLEOTIDE SEQUENCE</scope>
    <source>
        <strain evidence="4">OM4</strain>
    </source>
</reference>
<dbReference type="PROSITE" id="PS50263">
    <property type="entry name" value="CN_HYDROLASE"/>
    <property type="match status" value="1"/>
</dbReference>
<dbReference type="InterPro" id="IPR036526">
    <property type="entry name" value="C-N_Hydrolase_sf"/>
</dbReference>
<feature type="chain" id="PRO_5047233668" evidence="2">
    <location>
        <begin position="22"/>
        <end position="295"/>
    </location>
</feature>
<dbReference type="Proteomes" id="UP001058098">
    <property type="component" value="Chromosome"/>
</dbReference>
<evidence type="ECO:0000313" key="5">
    <source>
        <dbReference type="Proteomes" id="UP001058098"/>
    </source>
</evidence>
<proteinExistence type="predicted"/>
<evidence type="ECO:0000313" key="4">
    <source>
        <dbReference type="EMBL" id="UVC17058.1"/>
    </source>
</evidence>
<keyword evidence="2" id="KW-0732">Signal</keyword>
<protein>
    <submittedName>
        <fullName evidence="4">Carbon-nitrogen hydrolase family protein</fullName>
    </submittedName>
</protein>
<dbReference type="GO" id="GO:0016787">
    <property type="term" value="F:hydrolase activity"/>
    <property type="evidence" value="ECO:0007669"/>
    <property type="project" value="UniProtKB-KW"/>
</dbReference>
<dbReference type="Gene3D" id="3.60.110.10">
    <property type="entry name" value="Carbon-nitrogen hydrolase"/>
    <property type="match status" value="1"/>
</dbReference>
<dbReference type="PANTHER" id="PTHR43674:SF2">
    <property type="entry name" value="BETA-UREIDOPROPIONASE"/>
    <property type="match status" value="1"/>
</dbReference>
<gene>
    <name evidence="4" type="ORF">IHQ72_07980</name>
</gene>
<dbReference type="InterPro" id="IPR003010">
    <property type="entry name" value="C-N_Hydrolase"/>
</dbReference>
<dbReference type="PANTHER" id="PTHR43674">
    <property type="entry name" value="NITRILASE C965.09-RELATED"/>
    <property type="match status" value="1"/>
</dbReference>
<keyword evidence="5" id="KW-1185">Reference proteome</keyword>
<dbReference type="SUPFAM" id="SSF56317">
    <property type="entry name" value="Carbon-nitrogen hydrolase"/>
    <property type="match status" value="1"/>
</dbReference>
<feature type="signal peptide" evidence="2">
    <location>
        <begin position="1"/>
        <end position="21"/>
    </location>
</feature>
<organism evidence="4 5">
    <name type="scientific">Mesorhizobium onobrychidis</name>
    <dbReference type="NCBI Taxonomy" id="2775404"/>
    <lineage>
        <taxon>Bacteria</taxon>
        <taxon>Pseudomonadati</taxon>
        <taxon>Pseudomonadota</taxon>
        <taxon>Alphaproteobacteria</taxon>
        <taxon>Hyphomicrobiales</taxon>
        <taxon>Phyllobacteriaceae</taxon>
        <taxon>Mesorhizobium</taxon>
    </lineage>
</organism>
<keyword evidence="1 4" id="KW-0378">Hydrolase</keyword>
<dbReference type="InterPro" id="IPR050345">
    <property type="entry name" value="Aliph_Amidase/BUP"/>
</dbReference>
<evidence type="ECO:0000256" key="1">
    <source>
        <dbReference type="ARBA" id="ARBA00022801"/>
    </source>
</evidence>
<dbReference type="EMBL" id="CP062229">
    <property type="protein sequence ID" value="UVC17058.1"/>
    <property type="molecule type" value="Genomic_DNA"/>
</dbReference>
<accession>A0ABY5R185</accession>
<dbReference type="RefSeq" id="WP_258121934.1">
    <property type="nucleotide sequence ID" value="NZ_CP062229.1"/>
</dbReference>
<feature type="domain" description="CN hydrolase" evidence="3">
    <location>
        <begin position="28"/>
        <end position="294"/>
    </location>
</feature>
<dbReference type="Pfam" id="PF00795">
    <property type="entry name" value="CN_hydrolase"/>
    <property type="match status" value="1"/>
</dbReference>
<name>A0ABY5R185_9HYPH</name>
<evidence type="ECO:0000256" key="2">
    <source>
        <dbReference type="SAM" id="SignalP"/>
    </source>
</evidence>
<evidence type="ECO:0000259" key="3">
    <source>
        <dbReference type="PROSITE" id="PS50263"/>
    </source>
</evidence>
<dbReference type="CDD" id="cd07197">
    <property type="entry name" value="nitrilase"/>
    <property type="match status" value="1"/>
</dbReference>
<sequence length="295" mass="31405">MIRIAFFFLVCLCLLGSQLWADEPRPPVRVAVVQLNSSKVGDFGAMLGYAKAAKDRGAEIVVYPEEAVFGWLNPKVFYEAQPIPGQAQAAFAAIAKQAGVWVATGLAERGSKIASNPAIYEVFDSGILIDSEGRLVLHYRQHNVIKNAFSECPIKYGSQGCSYTPGPLSDVEVVETPFGRISMLVCADAYTFDTSTLDALKSLRPELVIVPWGVTAGSAAECGKTGFNATGFAAQAAAHLGSAYVVGANSVGSRPYGRFLPSWYCGTSGYATPQGKVGGVADEEQEMAIFDIPLQ</sequence>